<name>A0A5M9RC48_9GAMM</name>
<gene>
    <name evidence="1" type="ORF">F4V73_06980</name>
</gene>
<sequence length="435" mass="48637">MLMNDDAGVWWQEGLFLQPAHFQQESRWHSRCQRDSLMLISGGAHGFSRLETDESLLSAGKLTLLQARGVMPDGTPFVLNSPLTADLCGLNGDITFWLTLPLTSAADRFVACPLSVTDCCTPQTQPPVMMSVAALNLQLKSDSQRRDDETALAVARLHCTDGSARVSPEPDFCAVTLFVQDNPWLCRQMDDVRTLLQQKLQRLHDTLAHLRKQAGYQTDGTRETAFRQLMPLYSQLPAGTQGDSMTPREFYRFCLQLQSVLCALVFTWPAQAQPWRNDDHFRLFSPCLEALKQQLSPQDGTQVQTLTWDTQLLASRRLLRVSLPADALSDHCRIILEYEDDTRTQADTALIARLLKLAGNSQIAACVNNGLTGIPLLALAVPPDGIRRRPQAVCFEPDKRSPLWARLVQQDTVLALHIDGQLRNFTLNAYLITGR</sequence>
<dbReference type="PANTHER" id="PTHR35566">
    <property type="entry name" value="BLR3599 PROTEIN"/>
    <property type="match status" value="1"/>
</dbReference>
<dbReference type="EMBL" id="VXKB01000001">
    <property type="protein sequence ID" value="KAA8717578.1"/>
    <property type="molecule type" value="Genomic_DNA"/>
</dbReference>
<dbReference type="NCBIfam" id="TIGR03353">
    <property type="entry name" value="VI_chp_4"/>
    <property type="match status" value="1"/>
</dbReference>
<protein>
    <recommendedName>
        <fullName evidence="3">Type VI secretion system baseplate subunit TssK</fullName>
    </recommendedName>
</protein>
<dbReference type="AlphaFoldDB" id="A0A5M9RC48"/>
<evidence type="ECO:0000313" key="2">
    <source>
        <dbReference type="Proteomes" id="UP000322181"/>
    </source>
</evidence>
<dbReference type="OrthoDB" id="9775333at2"/>
<dbReference type="InterPro" id="IPR010263">
    <property type="entry name" value="T6SS_TssK"/>
</dbReference>
<comment type="caution">
    <text evidence="1">The sequence shown here is derived from an EMBL/GenBank/DDBJ whole genome shotgun (WGS) entry which is preliminary data.</text>
</comment>
<reference evidence="1 2" key="1">
    <citation type="submission" date="2019-09" db="EMBL/GenBank/DDBJ databases">
        <title>Draft genome sequence of various Type strains from the CCUG.</title>
        <authorList>
            <person name="Pineiro-Iglesias B."/>
            <person name="Tunovic T."/>
            <person name="Unosson C."/>
            <person name="Inganas E."/>
            <person name="Ohlen M."/>
            <person name="Cardew S."/>
            <person name="Jensie-Markopoulos S."/>
            <person name="Salva-Serra F."/>
            <person name="Jaen-Luchoro D."/>
            <person name="Karlsson R."/>
            <person name="Svensson-Stadler L."/>
            <person name="Chun J."/>
            <person name="Moore E."/>
        </authorList>
    </citation>
    <scope>NUCLEOTIDE SEQUENCE [LARGE SCALE GENOMIC DNA]</scope>
    <source>
        <strain evidence="1 2">CCUG 53682T</strain>
    </source>
</reference>
<accession>A0A5M9RC48</accession>
<organism evidence="1 2">
    <name type="scientific">Morganella psychrotolerans</name>
    <dbReference type="NCBI Taxonomy" id="368603"/>
    <lineage>
        <taxon>Bacteria</taxon>
        <taxon>Pseudomonadati</taxon>
        <taxon>Pseudomonadota</taxon>
        <taxon>Gammaproteobacteria</taxon>
        <taxon>Enterobacterales</taxon>
        <taxon>Morganellaceae</taxon>
        <taxon>Morganella</taxon>
    </lineage>
</organism>
<evidence type="ECO:0000313" key="1">
    <source>
        <dbReference type="EMBL" id="KAA8717578.1"/>
    </source>
</evidence>
<dbReference type="PANTHER" id="PTHR35566:SF1">
    <property type="entry name" value="TYPE VI SECRETION SYSTEM BASEPLATE COMPONENT TSSK1"/>
    <property type="match status" value="1"/>
</dbReference>
<dbReference type="Proteomes" id="UP000322181">
    <property type="component" value="Unassembled WGS sequence"/>
</dbReference>
<dbReference type="Pfam" id="PF05936">
    <property type="entry name" value="T6SS_VasE"/>
    <property type="match status" value="1"/>
</dbReference>
<evidence type="ECO:0008006" key="3">
    <source>
        <dbReference type="Google" id="ProtNLM"/>
    </source>
</evidence>
<proteinExistence type="predicted"/>